<dbReference type="RefSeq" id="WP_221271590.1">
    <property type="nucleotide sequence ID" value="NZ_AP024819.1"/>
</dbReference>
<keyword evidence="2" id="KW-1185">Reference proteome</keyword>
<evidence type="ECO:0000313" key="2">
    <source>
        <dbReference type="Proteomes" id="UP000826146"/>
    </source>
</evidence>
<dbReference type="Proteomes" id="UP000826146">
    <property type="component" value="Chromosome"/>
</dbReference>
<organism evidence="1 2">
    <name type="scientific">Helicobacter gastrofelis</name>
    <dbReference type="NCBI Taxonomy" id="2849642"/>
    <lineage>
        <taxon>Bacteria</taxon>
        <taxon>Pseudomonadati</taxon>
        <taxon>Campylobacterota</taxon>
        <taxon>Epsilonproteobacteria</taxon>
        <taxon>Campylobacterales</taxon>
        <taxon>Helicobacteraceae</taxon>
        <taxon>Helicobacter</taxon>
    </lineage>
</organism>
<dbReference type="EMBL" id="AP024819">
    <property type="protein sequence ID" value="BCZ19735.1"/>
    <property type="molecule type" value="Genomic_DNA"/>
</dbReference>
<sequence length="140" mass="15560">MKLAKFALSCDGVKVTSLEQLKEHFNLLDILEHYKSGTLSRWLRSRGYENELQGIEAINATEDAEILNALCGVFGIEADLETISAILEEHAQEQERAKAEVKAQSLIPLAPKEQALIPTITQNALVTPLTRKPQRSLAKH</sequence>
<evidence type="ECO:0000313" key="1">
    <source>
        <dbReference type="EMBL" id="BCZ19735.1"/>
    </source>
</evidence>
<reference evidence="1 2" key="1">
    <citation type="submission" date="2021-07" db="EMBL/GenBank/DDBJ databases">
        <title>Novel Helicobacter sp. Isolated from a cat.</title>
        <authorList>
            <person name="Rimbara E."/>
            <person name="Suzuki M."/>
        </authorList>
    </citation>
    <scope>NUCLEOTIDE SEQUENCE [LARGE SCALE GENOMIC DNA]</scope>
    <source>
        <strain evidence="2">NHP19-012</strain>
    </source>
</reference>
<gene>
    <name evidence="1" type="ORF">NHP190012_13770</name>
</gene>
<proteinExistence type="predicted"/>
<accession>A0ABN6IDE5</accession>
<name>A0ABN6IDE5_9HELI</name>
<protein>
    <submittedName>
        <fullName evidence="1">Uncharacterized protein</fullName>
    </submittedName>
</protein>